<comment type="catalytic activity">
    <reaction evidence="30">
        <text>heptan-4-one + NADPH + O2 + H(+) = propyl butanoate + NADP(+) + H2O</text>
        <dbReference type="Rhea" id="RHEA:54852"/>
        <dbReference type="ChEBI" id="CHEBI:15377"/>
        <dbReference type="ChEBI" id="CHEBI:15378"/>
        <dbReference type="ChEBI" id="CHEBI:15379"/>
        <dbReference type="ChEBI" id="CHEBI:57783"/>
        <dbReference type="ChEBI" id="CHEBI:58349"/>
        <dbReference type="ChEBI" id="CHEBI:89484"/>
        <dbReference type="ChEBI" id="CHEBI:89719"/>
    </reaction>
    <physiologicalReaction direction="left-to-right" evidence="30">
        <dbReference type="Rhea" id="RHEA:54853"/>
    </physiologicalReaction>
</comment>
<comment type="cofactor">
    <cofactor evidence="1 33 34">
        <name>FAD</name>
        <dbReference type="ChEBI" id="CHEBI:57692"/>
    </cofactor>
</comment>
<evidence type="ECO:0000256" key="33">
    <source>
        <dbReference type="PIRNR" id="PIRNR000332"/>
    </source>
</evidence>
<evidence type="ECO:0000256" key="27">
    <source>
        <dbReference type="ARBA" id="ARBA00048088"/>
    </source>
</evidence>
<evidence type="ECO:0000256" key="12">
    <source>
        <dbReference type="ARBA" id="ARBA00022857"/>
    </source>
</evidence>
<keyword evidence="10 33" id="KW-0274">FAD</keyword>
<evidence type="ECO:0000256" key="4">
    <source>
        <dbReference type="ARBA" id="ARBA00009183"/>
    </source>
</evidence>
<keyword evidence="36" id="KW-1185">Reference proteome</keyword>
<evidence type="ECO:0000256" key="1">
    <source>
        <dbReference type="ARBA" id="ARBA00001974"/>
    </source>
</evidence>
<evidence type="ECO:0000256" key="3">
    <source>
        <dbReference type="ARBA" id="ARBA00004524"/>
    </source>
</evidence>
<comment type="catalytic activity">
    <reaction evidence="26">
        <text>hypotaurine + NADPH + O2 + H(+) = taurine + NADP(+) + H2O</text>
        <dbReference type="Rhea" id="RHEA:69819"/>
        <dbReference type="ChEBI" id="CHEBI:15377"/>
        <dbReference type="ChEBI" id="CHEBI:15378"/>
        <dbReference type="ChEBI" id="CHEBI:15379"/>
        <dbReference type="ChEBI" id="CHEBI:57783"/>
        <dbReference type="ChEBI" id="CHEBI:57853"/>
        <dbReference type="ChEBI" id="CHEBI:58349"/>
        <dbReference type="ChEBI" id="CHEBI:507393"/>
        <dbReference type="EC" id="1.14.13.8"/>
    </reaction>
    <physiologicalReaction direction="left-to-right" evidence="26">
        <dbReference type="Rhea" id="RHEA:69820"/>
    </physiologicalReaction>
</comment>
<dbReference type="InterPro" id="IPR020946">
    <property type="entry name" value="Flavin_mOase-like"/>
</dbReference>
<dbReference type="GO" id="GO:0016174">
    <property type="term" value="F:NAD(P)H oxidase H2O2-forming activity"/>
    <property type="evidence" value="ECO:0007669"/>
    <property type="project" value="UniProtKB-EC"/>
</dbReference>
<keyword evidence="13" id="KW-1133">Transmembrane helix</keyword>
<evidence type="ECO:0000256" key="14">
    <source>
        <dbReference type="ARBA" id="ARBA00023002"/>
    </source>
</evidence>
<dbReference type="InterPro" id="IPR050346">
    <property type="entry name" value="FMO-like"/>
</dbReference>
<comment type="catalytic activity">
    <reaction evidence="21">
        <text>hexan-3-one + NADPH + O2 + H(+) = propyl propanoate + NADP(+) + H2O</text>
        <dbReference type="Rhea" id="RHEA:54848"/>
        <dbReference type="ChEBI" id="CHEBI:15377"/>
        <dbReference type="ChEBI" id="CHEBI:15378"/>
        <dbReference type="ChEBI" id="CHEBI:15379"/>
        <dbReference type="ChEBI" id="CHEBI:57783"/>
        <dbReference type="ChEBI" id="CHEBI:58349"/>
        <dbReference type="ChEBI" id="CHEBI:89828"/>
        <dbReference type="ChEBI" id="CHEBI:89891"/>
    </reaction>
    <physiologicalReaction direction="left-to-right" evidence="21">
        <dbReference type="Rhea" id="RHEA:54849"/>
    </physiologicalReaction>
</comment>
<keyword evidence="16" id="KW-0443">Lipid metabolism</keyword>
<keyword evidence="12 33" id="KW-0521">NADP</keyword>
<proteinExistence type="inferred from homology"/>
<dbReference type="InterPro" id="IPR000960">
    <property type="entry name" value="Flavin_mOase"/>
</dbReference>
<comment type="subcellular location">
    <subcellularLocation>
        <location evidence="2">Endoplasmic reticulum membrane</location>
        <topology evidence="2">Single-pass membrane protein</topology>
    </subcellularLocation>
    <subcellularLocation>
        <location evidence="3">Microsome membrane</location>
    </subcellularLocation>
</comment>
<evidence type="ECO:0000256" key="19">
    <source>
        <dbReference type="ARBA" id="ARBA00045957"/>
    </source>
</evidence>
<evidence type="ECO:0000256" key="34">
    <source>
        <dbReference type="RuleBase" id="RU361177"/>
    </source>
</evidence>
<gene>
    <name evidence="35" type="primary">FMO5</name>
    <name evidence="35" type="ORF">NPIL_693961</name>
</gene>
<evidence type="ECO:0000256" key="30">
    <source>
        <dbReference type="ARBA" id="ARBA00048990"/>
    </source>
</evidence>
<evidence type="ECO:0000256" key="7">
    <source>
        <dbReference type="ARBA" id="ARBA00022630"/>
    </source>
</evidence>
<comment type="catalytic activity">
    <reaction evidence="23">
        <text>sulcatone + NADPH + O2 + H(+) = 4-methylpent-3-en-1-yl acetate + NADP(+) + H2O</text>
        <dbReference type="Rhea" id="RHEA:54864"/>
        <dbReference type="ChEBI" id="CHEBI:15377"/>
        <dbReference type="ChEBI" id="CHEBI:15378"/>
        <dbReference type="ChEBI" id="CHEBI:15379"/>
        <dbReference type="ChEBI" id="CHEBI:16310"/>
        <dbReference type="ChEBI" id="CHEBI:57783"/>
        <dbReference type="ChEBI" id="CHEBI:58349"/>
        <dbReference type="ChEBI" id="CHEBI:138373"/>
    </reaction>
    <physiologicalReaction direction="left-to-right" evidence="23">
        <dbReference type="Rhea" id="RHEA:54865"/>
    </physiologicalReaction>
</comment>
<dbReference type="GO" id="GO:0050661">
    <property type="term" value="F:NADP binding"/>
    <property type="evidence" value="ECO:0007669"/>
    <property type="project" value="InterPro"/>
</dbReference>
<name>A0A8X6P8W8_NEPPI</name>
<comment type="catalytic activity">
    <reaction evidence="32">
        <text>octan-3-one + NADPH + O2 + H(+) = pentyl propanoate + NADP(+) + H2O</text>
        <dbReference type="Rhea" id="RHEA:54840"/>
        <dbReference type="ChEBI" id="CHEBI:15377"/>
        <dbReference type="ChEBI" id="CHEBI:15378"/>
        <dbReference type="ChEBI" id="CHEBI:15379"/>
        <dbReference type="ChEBI" id="CHEBI:57783"/>
        <dbReference type="ChEBI" id="CHEBI:58349"/>
        <dbReference type="ChEBI" id="CHEBI:80946"/>
        <dbReference type="ChEBI" id="CHEBI:87373"/>
    </reaction>
    <physiologicalReaction direction="left-to-right" evidence="32">
        <dbReference type="Rhea" id="RHEA:54841"/>
    </physiologicalReaction>
</comment>
<evidence type="ECO:0000256" key="8">
    <source>
        <dbReference type="ARBA" id="ARBA00022692"/>
    </source>
</evidence>
<evidence type="ECO:0000256" key="16">
    <source>
        <dbReference type="ARBA" id="ARBA00023098"/>
    </source>
</evidence>
<evidence type="ECO:0000256" key="25">
    <source>
        <dbReference type="ARBA" id="ARBA00047977"/>
    </source>
</evidence>
<comment type="function">
    <text evidence="18">Acts as a Baeyer-Villiger monooxygenase on a broad range of substrates. Catalyzes the insertion of an oxygen atom into a carbon-carbon bond adjacent to a carbonyl, which converts ketones to esters. Active on diverse carbonyl compounds, whereas soft nucleophiles are mostly non- or poorly reactive. In contrast with other forms of FMO it is non- or poorly active on 'classical' substrates such as drugs, pesticides, and dietary components containing soft nucleophilic heteroatoms. Able to oxidize drug molecules bearing a carbonyl group on an aliphatic chain, such as nabumetone and pentoxifylline. Also, in the absence of substrates, shows slow but yet significant NADPH oxidase activity. Acts as a positive modulator of cholesterol biosynthesis as well as glucose homeostasis, promoting metabolic aging via pleiotropic effects.</text>
</comment>
<keyword evidence="11" id="KW-0492">Microsome</keyword>
<evidence type="ECO:0000256" key="28">
    <source>
        <dbReference type="ARBA" id="ARBA00048459"/>
    </source>
</evidence>
<evidence type="ECO:0000256" key="22">
    <source>
        <dbReference type="ARBA" id="ARBA00047574"/>
    </source>
</evidence>
<evidence type="ECO:0000256" key="17">
    <source>
        <dbReference type="ARBA" id="ARBA00023136"/>
    </source>
</evidence>
<evidence type="ECO:0000256" key="6">
    <source>
        <dbReference type="ARBA" id="ARBA00022553"/>
    </source>
</evidence>
<evidence type="ECO:0000256" key="9">
    <source>
        <dbReference type="ARBA" id="ARBA00022824"/>
    </source>
</evidence>
<evidence type="ECO:0000256" key="11">
    <source>
        <dbReference type="ARBA" id="ARBA00022848"/>
    </source>
</evidence>
<dbReference type="InterPro" id="IPR002257">
    <property type="entry name" value="Flavin_mOase_5"/>
</dbReference>
<comment type="catalytic activity">
    <reaction evidence="31">
        <text>N,N-dimethylaniline + NADPH + O2 + H(+) = N,N-dimethylaniline N-oxide + NADP(+) + H2O</text>
        <dbReference type="Rhea" id="RHEA:24468"/>
        <dbReference type="ChEBI" id="CHEBI:15377"/>
        <dbReference type="ChEBI" id="CHEBI:15378"/>
        <dbReference type="ChEBI" id="CHEBI:15379"/>
        <dbReference type="ChEBI" id="CHEBI:16269"/>
        <dbReference type="ChEBI" id="CHEBI:17735"/>
        <dbReference type="ChEBI" id="CHEBI:57783"/>
        <dbReference type="ChEBI" id="CHEBI:58349"/>
        <dbReference type="EC" id="1.14.13.8"/>
    </reaction>
    <physiologicalReaction direction="left-to-right" evidence="31">
        <dbReference type="Rhea" id="RHEA:24469"/>
    </physiologicalReaction>
</comment>
<evidence type="ECO:0000256" key="5">
    <source>
        <dbReference type="ARBA" id="ARBA00022481"/>
    </source>
</evidence>
<keyword evidence="17 33" id="KW-0472">Membrane</keyword>
<dbReference type="EC" id="1.-.-.-" evidence="34"/>
<keyword evidence="9 33" id="KW-0256">Endoplasmic reticulum</keyword>
<comment type="catalytic activity">
    <reaction evidence="28">
        <text>octan-3-one + NADPH + O2 + H(+) = ethyl hexanoate + NADP(+) + H2O</text>
        <dbReference type="Rhea" id="RHEA:54856"/>
        <dbReference type="ChEBI" id="CHEBI:15377"/>
        <dbReference type="ChEBI" id="CHEBI:15378"/>
        <dbReference type="ChEBI" id="CHEBI:15379"/>
        <dbReference type="ChEBI" id="CHEBI:57783"/>
        <dbReference type="ChEBI" id="CHEBI:58349"/>
        <dbReference type="ChEBI" id="CHEBI:80946"/>
        <dbReference type="ChEBI" id="CHEBI:86055"/>
    </reaction>
    <physiologicalReaction direction="left-to-right" evidence="28">
        <dbReference type="Rhea" id="RHEA:54857"/>
    </physiologicalReaction>
</comment>
<evidence type="ECO:0000313" key="36">
    <source>
        <dbReference type="Proteomes" id="UP000887013"/>
    </source>
</evidence>
<organism evidence="35 36">
    <name type="scientific">Nephila pilipes</name>
    <name type="common">Giant wood spider</name>
    <name type="synonym">Nephila maculata</name>
    <dbReference type="NCBI Taxonomy" id="299642"/>
    <lineage>
        <taxon>Eukaryota</taxon>
        <taxon>Metazoa</taxon>
        <taxon>Ecdysozoa</taxon>
        <taxon>Arthropoda</taxon>
        <taxon>Chelicerata</taxon>
        <taxon>Arachnida</taxon>
        <taxon>Araneae</taxon>
        <taxon>Araneomorphae</taxon>
        <taxon>Entelegynae</taxon>
        <taxon>Araneoidea</taxon>
        <taxon>Nephilidae</taxon>
        <taxon>Nephila</taxon>
    </lineage>
</organism>
<dbReference type="AlphaFoldDB" id="A0A8X6P8W8"/>
<dbReference type="InterPro" id="IPR036188">
    <property type="entry name" value="FAD/NAD-bd_sf"/>
</dbReference>
<evidence type="ECO:0000256" key="26">
    <source>
        <dbReference type="ARBA" id="ARBA00048041"/>
    </source>
</evidence>
<evidence type="ECO:0000256" key="32">
    <source>
        <dbReference type="ARBA" id="ARBA00049475"/>
    </source>
</evidence>
<keyword evidence="5" id="KW-0488">Methylation</keyword>
<evidence type="ECO:0000256" key="10">
    <source>
        <dbReference type="ARBA" id="ARBA00022827"/>
    </source>
</evidence>
<keyword evidence="7 33" id="KW-0285">Flavoprotein</keyword>
<dbReference type="Gene3D" id="3.50.50.60">
    <property type="entry name" value="FAD/NAD(P)-binding domain"/>
    <property type="match status" value="2"/>
</dbReference>
<dbReference type="PRINTS" id="PR00370">
    <property type="entry name" value="FMOXYGENASE"/>
</dbReference>
<evidence type="ECO:0000256" key="24">
    <source>
        <dbReference type="ARBA" id="ARBA00047864"/>
    </source>
</evidence>
<dbReference type="GO" id="GO:0005789">
    <property type="term" value="C:endoplasmic reticulum membrane"/>
    <property type="evidence" value="ECO:0007669"/>
    <property type="project" value="UniProtKB-SubCell"/>
</dbReference>
<dbReference type="GO" id="GO:0034899">
    <property type="term" value="F:trimethylamine monooxygenase activity"/>
    <property type="evidence" value="ECO:0007669"/>
    <property type="project" value="UniProtKB-EC"/>
</dbReference>
<evidence type="ECO:0000313" key="35">
    <source>
        <dbReference type="EMBL" id="GFT56997.1"/>
    </source>
</evidence>
<dbReference type="PANTHER" id="PTHR23023">
    <property type="entry name" value="DIMETHYLANILINE MONOOXYGENASE"/>
    <property type="match status" value="1"/>
</dbReference>
<comment type="caution">
    <text evidence="35">The sequence shown here is derived from an EMBL/GenBank/DDBJ whole genome shotgun (WGS) entry which is preliminary data.</text>
</comment>
<evidence type="ECO:0000256" key="2">
    <source>
        <dbReference type="ARBA" id="ARBA00004389"/>
    </source>
</evidence>
<dbReference type="GO" id="GO:0004499">
    <property type="term" value="F:N,N-dimethylaniline monooxygenase activity"/>
    <property type="evidence" value="ECO:0007669"/>
    <property type="project" value="UniProtKB-UniRule"/>
</dbReference>
<evidence type="ECO:0000256" key="20">
    <source>
        <dbReference type="ARBA" id="ARBA00047338"/>
    </source>
</evidence>
<dbReference type="SUPFAM" id="SSF51905">
    <property type="entry name" value="FAD/NAD(P)-binding domain"/>
    <property type="match status" value="2"/>
</dbReference>
<evidence type="ECO:0000256" key="21">
    <source>
        <dbReference type="ARBA" id="ARBA00047426"/>
    </source>
</evidence>
<evidence type="ECO:0000256" key="18">
    <source>
        <dbReference type="ARBA" id="ARBA00045722"/>
    </source>
</evidence>
<dbReference type="PRINTS" id="PR01125">
    <property type="entry name" value="FMOXYGENASE5"/>
</dbReference>
<dbReference type="FunFam" id="3.50.50.60:FF:000159">
    <property type="entry name" value="Dimethylaniline monooxygenase [N-oxide-forming]"/>
    <property type="match status" value="1"/>
</dbReference>
<comment type="catalytic activity">
    <reaction evidence="22">
        <text>heptan-2-one + NADPH + O2 + H(+) = pentyl acetate + NADP(+) + H2O</text>
        <dbReference type="Rhea" id="RHEA:54836"/>
        <dbReference type="ChEBI" id="CHEBI:5672"/>
        <dbReference type="ChEBI" id="CHEBI:15377"/>
        <dbReference type="ChEBI" id="CHEBI:15378"/>
        <dbReference type="ChEBI" id="CHEBI:15379"/>
        <dbReference type="ChEBI" id="CHEBI:57783"/>
        <dbReference type="ChEBI" id="CHEBI:58349"/>
        <dbReference type="ChEBI" id="CHEBI:87362"/>
    </reaction>
    <physiologicalReaction direction="left-to-right" evidence="22">
        <dbReference type="Rhea" id="RHEA:54837"/>
    </physiologicalReaction>
</comment>
<reference evidence="35" key="1">
    <citation type="submission" date="2020-08" db="EMBL/GenBank/DDBJ databases">
        <title>Multicomponent nature underlies the extraordinary mechanical properties of spider dragline silk.</title>
        <authorList>
            <person name="Kono N."/>
            <person name="Nakamura H."/>
            <person name="Mori M."/>
            <person name="Yoshida Y."/>
            <person name="Ohtoshi R."/>
            <person name="Malay A.D."/>
            <person name="Moran D.A.P."/>
            <person name="Tomita M."/>
            <person name="Numata K."/>
            <person name="Arakawa K."/>
        </authorList>
    </citation>
    <scope>NUCLEOTIDE SEQUENCE</scope>
</reference>
<sequence length="553" mass="63012">MSLTKRIAVIGAGPSGLTAIKCCKEEGFLPVCYERNSDPGGLWRYHDEDIDGVASVMKTTIINTSKELSSFSDFPPPKEFPNFMHNSKMLEYFILYAEKFGLLRHIRYNLEVIKVEPNKDFETTGRWTVTVKSTQTEATSKEEFDGIMVCIGHHVFPNIPTFPGQYKFKGSIIHSHSIKSCERFNGQKVVVVGIGNSGVDSAVDCTFVAKQVYLSTRRGSWIMQRVGDNGKPYDLEFATRKNVFLEKFMSYDKKCTLFEEKLNSKFDHAAYNLKPKHRMFSAHPTMNDSLPNCILSGRVIVKGDIERFEENGVVFAGEKTVTKVDTIILATGYEIKFPFLDSSVVSIKNNRVHLYKYSIPPNLKQPTLAFIGLIQPLGPIFPVAEMQCRLFVQIIAGSVKLPSEKVMEKEIEYKNKANEKRYVNTTRHTIQVDWIPFMDELSQIIGAKPNMLKLSITDPVLFWYCFNGPCLPYQYRLQGPNKWPGARNAILTYEDRVYAPLNSSGKRPCEDKDKLITKKSFFFVLIVSAVSIMYGRKYLENRLNFDGFKPCFN</sequence>
<protein>
    <recommendedName>
        <fullName evidence="34">Flavin-containing monooxygenase</fullName>
        <ecNumber evidence="34">1.-.-.-</ecNumber>
    </recommendedName>
</protein>
<keyword evidence="15 33" id="KW-0503">Monooxygenase</keyword>
<dbReference type="GO" id="GO:0050660">
    <property type="term" value="F:flavin adenine dinucleotide binding"/>
    <property type="evidence" value="ECO:0007669"/>
    <property type="project" value="InterPro"/>
</dbReference>
<evidence type="ECO:0000256" key="15">
    <source>
        <dbReference type="ARBA" id="ARBA00023033"/>
    </source>
</evidence>
<evidence type="ECO:0000256" key="29">
    <source>
        <dbReference type="ARBA" id="ARBA00048989"/>
    </source>
</evidence>
<comment type="catalytic activity">
    <reaction evidence="20">
        <text>hypotaurine + NADH + O2 + H(+) = taurine + NAD(+) + H2O</text>
        <dbReference type="Rhea" id="RHEA:74111"/>
        <dbReference type="ChEBI" id="CHEBI:15377"/>
        <dbReference type="ChEBI" id="CHEBI:15378"/>
        <dbReference type="ChEBI" id="CHEBI:15379"/>
        <dbReference type="ChEBI" id="CHEBI:57540"/>
        <dbReference type="ChEBI" id="CHEBI:57853"/>
        <dbReference type="ChEBI" id="CHEBI:57945"/>
        <dbReference type="ChEBI" id="CHEBI:507393"/>
        <dbReference type="EC" id="1.14.13.8"/>
    </reaction>
    <physiologicalReaction direction="left-to-right" evidence="20">
        <dbReference type="Rhea" id="RHEA:74112"/>
    </physiologicalReaction>
</comment>
<comment type="catalytic activity">
    <reaction evidence="29">
        <text>(2E)-geranial + NADPH + O2 + H(+) = (1E)-2,6-dimethylhepta-1,5-dien-1-yl formate + NADP(+) + H2O</text>
        <dbReference type="Rhea" id="RHEA:54860"/>
        <dbReference type="ChEBI" id="CHEBI:15377"/>
        <dbReference type="ChEBI" id="CHEBI:15378"/>
        <dbReference type="ChEBI" id="CHEBI:15379"/>
        <dbReference type="ChEBI" id="CHEBI:16980"/>
        <dbReference type="ChEBI" id="CHEBI:57783"/>
        <dbReference type="ChEBI" id="CHEBI:58349"/>
        <dbReference type="ChEBI" id="CHEBI:138375"/>
    </reaction>
    <physiologicalReaction direction="left-to-right" evidence="29">
        <dbReference type="Rhea" id="RHEA:54861"/>
    </physiologicalReaction>
</comment>
<comment type="catalytic activity">
    <reaction evidence="27">
        <text>trimethylamine + NADPH + O2 = trimethylamine N-oxide + NADP(+) + H2O</text>
        <dbReference type="Rhea" id="RHEA:31979"/>
        <dbReference type="ChEBI" id="CHEBI:15377"/>
        <dbReference type="ChEBI" id="CHEBI:15379"/>
        <dbReference type="ChEBI" id="CHEBI:15724"/>
        <dbReference type="ChEBI" id="CHEBI:57783"/>
        <dbReference type="ChEBI" id="CHEBI:58349"/>
        <dbReference type="ChEBI" id="CHEBI:58389"/>
        <dbReference type="EC" id="1.14.13.148"/>
    </reaction>
    <physiologicalReaction direction="left-to-right" evidence="27">
        <dbReference type="Rhea" id="RHEA:31980"/>
    </physiologicalReaction>
</comment>
<keyword evidence="6" id="KW-0597">Phosphoprotein</keyword>
<dbReference type="OrthoDB" id="66881at2759"/>
<keyword evidence="8" id="KW-0812">Transmembrane</keyword>
<evidence type="ECO:0000256" key="31">
    <source>
        <dbReference type="ARBA" id="ARBA00049443"/>
    </source>
</evidence>
<evidence type="ECO:0000256" key="13">
    <source>
        <dbReference type="ARBA" id="ARBA00022989"/>
    </source>
</evidence>
<dbReference type="Proteomes" id="UP000887013">
    <property type="component" value="Unassembled WGS sequence"/>
</dbReference>
<dbReference type="EMBL" id="BMAW01066880">
    <property type="protein sequence ID" value="GFT56997.1"/>
    <property type="molecule type" value="Genomic_DNA"/>
</dbReference>
<comment type="similarity">
    <text evidence="4 33 34">Belongs to the FMO family.</text>
</comment>
<comment type="catalytic activity">
    <reaction evidence="24">
        <text>NADPH + O2 + H(+) = H2O2 + NADP(+)</text>
        <dbReference type="Rhea" id="RHEA:11260"/>
        <dbReference type="ChEBI" id="CHEBI:15378"/>
        <dbReference type="ChEBI" id="CHEBI:15379"/>
        <dbReference type="ChEBI" id="CHEBI:16240"/>
        <dbReference type="ChEBI" id="CHEBI:57783"/>
        <dbReference type="ChEBI" id="CHEBI:58349"/>
        <dbReference type="EC" id="1.6.3.1"/>
    </reaction>
    <physiologicalReaction direction="left-to-right" evidence="24">
        <dbReference type="Rhea" id="RHEA:11261"/>
    </physiologicalReaction>
</comment>
<comment type="function">
    <text evidence="19">Broad spectrum monooxygenase that catalyzes the oxygenation of a wide variety of nitrogen- and sulfur-containing compounds including xenobiotics. Catalyzes the S-oxygenation of hypotaurine to produce taurine, an organic osmolyte involved in cell volume regulation as well as a variety of cytoprotective and developmental processes. In vitro, catalyzes the N-oxygenation of trimethylamine (TMA) to produce trimethylamine N-oxide (TMAO) and could therefore participate to the detoxification of this compound that is generated by the action of gut microbiota from dietary precursors such as choline, choline containing compounds, betaine or L-carnitine.</text>
</comment>
<comment type="catalytic activity">
    <reaction evidence="25">
        <text>hexan-3-one + NADPH + O2 + H(+) = ethyl butanoate + NADP(+) + H2O</text>
        <dbReference type="Rhea" id="RHEA:54844"/>
        <dbReference type="ChEBI" id="CHEBI:15377"/>
        <dbReference type="ChEBI" id="CHEBI:15378"/>
        <dbReference type="ChEBI" id="CHEBI:15379"/>
        <dbReference type="ChEBI" id="CHEBI:57783"/>
        <dbReference type="ChEBI" id="CHEBI:58349"/>
        <dbReference type="ChEBI" id="CHEBI:88764"/>
        <dbReference type="ChEBI" id="CHEBI:89891"/>
    </reaction>
    <physiologicalReaction direction="left-to-right" evidence="25">
        <dbReference type="Rhea" id="RHEA:54845"/>
    </physiologicalReaction>
</comment>
<dbReference type="GO" id="GO:0006629">
    <property type="term" value="P:lipid metabolic process"/>
    <property type="evidence" value="ECO:0007669"/>
    <property type="project" value="UniProtKB-KW"/>
</dbReference>
<accession>A0A8X6P8W8</accession>
<dbReference type="Pfam" id="PF00743">
    <property type="entry name" value="FMO-like"/>
    <property type="match status" value="1"/>
</dbReference>
<evidence type="ECO:0000256" key="23">
    <source>
        <dbReference type="ARBA" id="ARBA00047855"/>
    </source>
</evidence>
<keyword evidence="14 33" id="KW-0560">Oxidoreductase</keyword>
<dbReference type="PIRSF" id="PIRSF000332">
    <property type="entry name" value="FMO"/>
    <property type="match status" value="1"/>
</dbReference>